<dbReference type="RefSeq" id="WP_046104035.1">
    <property type="nucleotide sequence ID" value="NZ_JZEY01000054.1"/>
</dbReference>
<comment type="subunit">
    <text evidence="2">Homodimer. Interacts with LigD.</text>
</comment>
<evidence type="ECO:0000313" key="6">
    <source>
        <dbReference type="Proteomes" id="UP000033649"/>
    </source>
</evidence>
<dbReference type="PATRIC" id="fig|429727.3.peg.1070"/>
<dbReference type="PANTHER" id="PTHR41251:SF1">
    <property type="entry name" value="NON-HOMOLOGOUS END JOINING PROTEIN KU"/>
    <property type="match status" value="1"/>
</dbReference>
<dbReference type="GO" id="GO:0003690">
    <property type="term" value="F:double-stranded DNA binding"/>
    <property type="evidence" value="ECO:0007669"/>
    <property type="project" value="UniProtKB-UniRule"/>
</dbReference>
<comment type="similarity">
    <text evidence="2">Belongs to the prokaryotic Ku family.</text>
</comment>
<dbReference type="STRING" id="429727.VE26_05150"/>
<reference evidence="5 6" key="1">
    <citation type="submission" date="2015-03" db="EMBL/GenBank/DDBJ databases">
        <authorList>
            <person name="Hassan Y."/>
            <person name="Lepp D."/>
            <person name="Li X.-Z."/>
            <person name="Zhou T."/>
        </authorList>
    </citation>
    <scope>NUCLEOTIDE SEQUENCE [LARGE SCALE GENOMIC DNA]</scope>
    <source>
        <strain evidence="5 6">IPL18</strain>
    </source>
</reference>
<evidence type="ECO:0000256" key="1">
    <source>
        <dbReference type="ARBA" id="ARBA00023125"/>
    </source>
</evidence>
<feature type="domain" description="Ku" evidence="4">
    <location>
        <begin position="55"/>
        <end position="188"/>
    </location>
</feature>
<dbReference type="PIRSF" id="PIRSF006493">
    <property type="entry name" value="Prok_Ku"/>
    <property type="match status" value="1"/>
</dbReference>
<dbReference type="GO" id="GO:0006310">
    <property type="term" value="P:DNA recombination"/>
    <property type="evidence" value="ECO:0007669"/>
    <property type="project" value="UniProtKB-KW"/>
</dbReference>
<dbReference type="SMART" id="SM00559">
    <property type="entry name" value="Ku78"/>
    <property type="match status" value="1"/>
</dbReference>
<dbReference type="NCBIfam" id="TIGR02772">
    <property type="entry name" value="Ku_bact"/>
    <property type="match status" value="1"/>
</dbReference>
<proteinExistence type="inferred from homology"/>
<dbReference type="Gene3D" id="2.40.290.10">
    <property type="match status" value="1"/>
</dbReference>
<dbReference type="InterPro" id="IPR009187">
    <property type="entry name" value="Prok_Ku"/>
</dbReference>
<dbReference type="CDD" id="cd00789">
    <property type="entry name" value="KU_like"/>
    <property type="match status" value="1"/>
</dbReference>
<keyword evidence="2" id="KW-0234">DNA repair</keyword>
<protein>
    <recommendedName>
        <fullName evidence="2">Non-homologous end joining protein Ku</fullName>
    </recommendedName>
</protein>
<evidence type="ECO:0000256" key="3">
    <source>
        <dbReference type="SAM" id="MobiDB-lite"/>
    </source>
</evidence>
<dbReference type="InterPro" id="IPR016194">
    <property type="entry name" value="SPOC-like_C_dom_sf"/>
</dbReference>
<evidence type="ECO:0000259" key="4">
    <source>
        <dbReference type="SMART" id="SM00559"/>
    </source>
</evidence>
<dbReference type="GO" id="GO:0006303">
    <property type="term" value="P:double-strand break repair via nonhomologous end joining"/>
    <property type="evidence" value="ECO:0007669"/>
    <property type="project" value="UniProtKB-UniRule"/>
</dbReference>
<organism evidence="5 6">
    <name type="scientific">Devosia chinhatensis</name>
    <dbReference type="NCBI Taxonomy" id="429727"/>
    <lineage>
        <taxon>Bacteria</taxon>
        <taxon>Pseudomonadati</taxon>
        <taxon>Pseudomonadota</taxon>
        <taxon>Alphaproteobacteria</taxon>
        <taxon>Hyphomicrobiales</taxon>
        <taxon>Devosiaceae</taxon>
        <taxon>Devosia</taxon>
    </lineage>
</organism>
<name>A0A0F5FMB2_9HYPH</name>
<dbReference type="PANTHER" id="PTHR41251">
    <property type="entry name" value="NON-HOMOLOGOUS END JOINING PROTEIN KU"/>
    <property type="match status" value="1"/>
</dbReference>
<feature type="region of interest" description="Disordered" evidence="3">
    <location>
        <begin position="262"/>
        <end position="302"/>
    </location>
</feature>
<dbReference type="InterPro" id="IPR006164">
    <property type="entry name" value="DNA_bd_Ku70/Ku80"/>
</dbReference>
<feature type="compositionally biased region" description="Low complexity" evidence="3">
    <location>
        <begin position="277"/>
        <end position="296"/>
    </location>
</feature>
<dbReference type="SUPFAM" id="SSF100939">
    <property type="entry name" value="SPOC domain-like"/>
    <property type="match status" value="1"/>
</dbReference>
<evidence type="ECO:0000256" key="2">
    <source>
        <dbReference type="HAMAP-Rule" id="MF_01875"/>
    </source>
</evidence>
<dbReference type="Pfam" id="PF02735">
    <property type="entry name" value="Ku"/>
    <property type="match status" value="1"/>
</dbReference>
<sequence length="302" mass="32923">MPASRPIWKGQLRLSLVAIPVELFSAAKTSAKPSFRQIHEPTGKPIHYEKVVAGVGPVDKDEIIKGFEYEKGDYVLLTDDEIDAVKLETRKTLELTQFVGACEIDPIYYDKSYFVVPTDELAEDAFRVIRDALRKTQKVGLGQLSMRGKEYLAAIKPSGTGLMLETLHYEDEIRKSDPFFSQISGKKAEAELLDVATALIEKKTAPFDAAAFKDHYGTALRELIGRKMKAKGRKISTDKDDAPARPSGENVVDLMAALKESLEGGGKAKSTARRKPASSAKAPAKSTASKSGSGTSSRKKAS</sequence>
<accession>A0A0F5FMB2</accession>
<gene>
    <name evidence="2" type="primary">ku</name>
    <name evidence="5" type="ORF">VE26_05150</name>
</gene>
<evidence type="ECO:0000313" key="5">
    <source>
        <dbReference type="EMBL" id="KKB09342.1"/>
    </source>
</evidence>
<keyword evidence="6" id="KW-1185">Reference proteome</keyword>
<comment type="caution">
    <text evidence="5">The sequence shown here is derived from an EMBL/GenBank/DDBJ whole genome shotgun (WGS) entry which is preliminary data.</text>
</comment>
<comment type="function">
    <text evidence="2">With LigD forms a non-homologous end joining (NHEJ) DNA repair enzyme, which repairs dsDNA breaks with reduced fidelity. Binds linear dsDNA with 5'- and 3'- overhangs but not closed circular dsDNA nor ssDNA. Recruits and stimulates the ligase activity of LigD.</text>
</comment>
<keyword evidence="1 2" id="KW-0238">DNA-binding</keyword>
<keyword evidence="2" id="KW-0233">DNA recombination</keyword>
<dbReference type="Proteomes" id="UP000033649">
    <property type="component" value="Unassembled WGS sequence"/>
</dbReference>
<dbReference type="HAMAP" id="MF_01875">
    <property type="entry name" value="Prokaryotic_Ku"/>
    <property type="match status" value="1"/>
</dbReference>
<dbReference type="AlphaFoldDB" id="A0A0F5FMB2"/>
<keyword evidence="2" id="KW-0227">DNA damage</keyword>
<dbReference type="EMBL" id="JZEY01000054">
    <property type="protein sequence ID" value="KKB09342.1"/>
    <property type="molecule type" value="Genomic_DNA"/>
</dbReference>
<dbReference type="OrthoDB" id="9780854at2"/>